<evidence type="ECO:0008006" key="4">
    <source>
        <dbReference type="Google" id="ProtNLM"/>
    </source>
</evidence>
<accession>A0ABW4YV88</accession>
<keyword evidence="1" id="KW-1133">Transmembrane helix</keyword>
<name>A0ABW4YV88_9HYPH</name>
<keyword evidence="1" id="KW-0472">Membrane</keyword>
<dbReference type="RefSeq" id="WP_213351965.1">
    <property type="nucleotide sequence ID" value="NZ_JAHBGB010000015.1"/>
</dbReference>
<protein>
    <recommendedName>
        <fullName evidence="4">PH (Pleckstrin Homology) domain-containing protein</fullName>
    </recommendedName>
</protein>
<evidence type="ECO:0000256" key="1">
    <source>
        <dbReference type="SAM" id="Phobius"/>
    </source>
</evidence>
<gene>
    <name evidence="2" type="ORF">ACFSNC_07630</name>
</gene>
<proteinExistence type="predicted"/>
<evidence type="ECO:0000313" key="3">
    <source>
        <dbReference type="Proteomes" id="UP001597299"/>
    </source>
</evidence>
<reference evidence="3" key="1">
    <citation type="journal article" date="2019" name="Int. J. Syst. Evol. Microbiol.">
        <title>The Global Catalogue of Microorganisms (GCM) 10K type strain sequencing project: providing services to taxonomists for standard genome sequencing and annotation.</title>
        <authorList>
            <consortium name="The Broad Institute Genomics Platform"/>
            <consortium name="The Broad Institute Genome Sequencing Center for Infectious Disease"/>
            <person name="Wu L."/>
            <person name="Ma J."/>
        </authorList>
    </citation>
    <scope>NUCLEOTIDE SEQUENCE [LARGE SCALE GENOMIC DNA]</scope>
    <source>
        <strain evidence="3">CCM 7435</strain>
    </source>
</reference>
<keyword evidence="3" id="KW-1185">Reference proteome</keyword>
<dbReference type="Proteomes" id="UP001597299">
    <property type="component" value="Unassembled WGS sequence"/>
</dbReference>
<feature type="transmembrane region" description="Helical" evidence="1">
    <location>
        <begin position="14"/>
        <end position="36"/>
    </location>
</feature>
<evidence type="ECO:0000313" key="2">
    <source>
        <dbReference type="EMBL" id="MFD2140261.1"/>
    </source>
</evidence>
<sequence length="145" mass="16316">MAPSRIVLRNGEVLLGWAVSLSMLGIVTYVGGPLLLHGSPRWLDTAIPLAIMAIVVVESSRQVYVALTIDGDEAEILEIGLFRWRRRRFPCRSLKPLQKRGKDEEGMAIDRCWIELPDGSRVCLGRDYPWTSRSTFARLRTALGH</sequence>
<keyword evidence="1" id="KW-0812">Transmembrane</keyword>
<comment type="caution">
    <text evidence="2">The sequence shown here is derived from an EMBL/GenBank/DDBJ whole genome shotgun (WGS) entry which is preliminary data.</text>
</comment>
<organism evidence="2 3">
    <name type="scientific">Ancylobacter oerskovii</name>
    <dbReference type="NCBI Taxonomy" id="459519"/>
    <lineage>
        <taxon>Bacteria</taxon>
        <taxon>Pseudomonadati</taxon>
        <taxon>Pseudomonadota</taxon>
        <taxon>Alphaproteobacteria</taxon>
        <taxon>Hyphomicrobiales</taxon>
        <taxon>Xanthobacteraceae</taxon>
        <taxon>Ancylobacter</taxon>
    </lineage>
</organism>
<dbReference type="EMBL" id="JBHUHD010000001">
    <property type="protein sequence ID" value="MFD2140261.1"/>
    <property type="molecule type" value="Genomic_DNA"/>
</dbReference>